<comment type="subcellular location">
    <subcellularLocation>
        <location evidence="1">Membrane</location>
        <topology evidence="1">Multi-pass membrane protein</topology>
    </subcellularLocation>
</comment>
<feature type="transmembrane region" description="Helical" evidence="6">
    <location>
        <begin position="261"/>
        <end position="281"/>
    </location>
</feature>
<comment type="similarity">
    <text evidence="2">Belongs to the YIP1 family.</text>
</comment>
<accession>A0A1G4B4J1</accession>
<dbReference type="PANTHER" id="PTHR21236:SF2">
    <property type="entry name" value="PROTEIN YIPF"/>
    <property type="match status" value="1"/>
</dbReference>
<dbReference type="EMBL" id="MJBS01000071">
    <property type="protein sequence ID" value="OHE96317.1"/>
    <property type="molecule type" value="Genomic_DNA"/>
</dbReference>
<dbReference type="GO" id="GO:0048280">
    <property type="term" value="P:vesicle fusion with Golgi apparatus"/>
    <property type="evidence" value="ECO:0007669"/>
    <property type="project" value="TreeGrafter"/>
</dbReference>
<keyword evidence="3 6" id="KW-0812">Transmembrane</keyword>
<sequence length="329" mass="33821">MSNYYQPQQSYGPGPGAGGAQNLQFYPSSYSPAGAVSGHATPQQASYGYGAQAPAAGGFGGAGAFGAPPGGVSGRMGEQGGLRTGWLAAFSTEGYDGEPPLLEELGVNFGHIQAKTLAVLNPFRRIDQHLMDDADLFGPLLFVLSYGTFLLLSGKIHFGYIYGLALLGSTSLHIILSLMTPTDAHPSTTPSAPQYGGPVGVGGGGYPGAPDSHDHPASRTAAGHFSSTLTFTRSSSVLGYCLLPLVATSVFGIFMPMDTPLGIVFTTMAILWCTYSASGMFCAVGRMRGMRGLVAYPLALFYVGFGIMGIFSSRGSGGSLAKAAAGLKG</sequence>
<keyword evidence="4 6" id="KW-1133">Transmembrane helix</keyword>
<dbReference type="OrthoDB" id="440385at2759"/>
<evidence type="ECO:0000256" key="6">
    <source>
        <dbReference type="SAM" id="Phobius"/>
    </source>
</evidence>
<feature type="transmembrane region" description="Helical" evidence="6">
    <location>
        <begin position="293"/>
        <end position="311"/>
    </location>
</feature>
<protein>
    <submittedName>
        <fullName evidence="7">Yip1 domain-containing protein</fullName>
    </submittedName>
</protein>
<dbReference type="GO" id="GO:0006888">
    <property type="term" value="P:endoplasmic reticulum to Golgi vesicle-mediated transport"/>
    <property type="evidence" value="ECO:0007669"/>
    <property type="project" value="InterPro"/>
</dbReference>
<gene>
    <name evidence="7" type="ORF">CORC01_08389</name>
</gene>
<dbReference type="InterPro" id="IPR045231">
    <property type="entry name" value="Yip1/4-like"/>
</dbReference>
<dbReference type="STRING" id="1209926.A0A1G4B4J1"/>
<keyword evidence="8" id="KW-1185">Reference proteome</keyword>
<feature type="transmembrane region" description="Helical" evidence="6">
    <location>
        <begin position="160"/>
        <end position="179"/>
    </location>
</feature>
<evidence type="ECO:0000256" key="5">
    <source>
        <dbReference type="ARBA" id="ARBA00023136"/>
    </source>
</evidence>
<proteinExistence type="inferred from homology"/>
<dbReference type="GeneID" id="34561530"/>
<name>A0A1G4B4J1_9PEZI</name>
<keyword evidence="5 6" id="KW-0472">Membrane</keyword>
<feature type="transmembrane region" description="Helical" evidence="6">
    <location>
        <begin position="237"/>
        <end position="255"/>
    </location>
</feature>
<evidence type="ECO:0000313" key="8">
    <source>
        <dbReference type="Proteomes" id="UP000176998"/>
    </source>
</evidence>
<evidence type="ECO:0000256" key="3">
    <source>
        <dbReference type="ARBA" id="ARBA00022692"/>
    </source>
</evidence>
<dbReference type="GO" id="GO:0005802">
    <property type="term" value="C:trans-Golgi network"/>
    <property type="evidence" value="ECO:0007669"/>
    <property type="project" value="TreeGrafter"/>
</dbReference>
<dbReference type="Proteomes" id="UP000176998">
    <property type="component" value="Unassembled WGS sequence"/>
</dbReference>
<dbReference type="PANTHER" id="PTHR21236">
    <property type="entry name" value="GOLGI MEMBRANE PROTEIN YIP1"/>
    <property type="match status" value="1"/>
</dbReference>
<evidence type="ECO:0000256" key="4">
    <source>
        <dbReference type="ARBA" id="ARBA00022989"/>
    </source>
</evidence>
<dbReference type="GO" id="GO:0016020">
    <property type="term" value="C:membrane"/>
    <property type="evidence" value="ECO:0007669"/>
    <property type="project" value="UniProtKB-SubCell"/>
</dbReference>
<comment type="caution">
    <text evidence="7">The sequence shown here is derived from an EMBL/GenBank/DDBJ whole genome shotgun (WGS) entry which is preliminary data.</text>
</comment>
<evidence type="ECO:0000256" key="1">
    <source>
        <dbReference type="ARBA" id="ARBA00004141"/>
    </source>
</evidence>
<dbReference type="AlphaFoldDB" id="A0A1G4B4J1"/>
<evidence type="ECO:0000256" key="2">
    <source>
        <dbReference type="ARBA" id="ARBA00010596"/>
    </source>
</evidence>
<dbReference type="RefSeq" id="XP_022473477.1">
    <property type="nucleotide sequence ID" value="XM_022620020.1"/>
</dbReference>
<evidence type="ECO:0000313" key="7">
    <source>
        <dbReference type="EMBL" id="OHE96317.1"/>
    </source>
</evidence>
<reference evidence="7 8" key="1">
    <citation type="submission" date="2016-09" db="EMBL/GenBank/DDBJ databases">
        <authorList>
            <person name="Capua I."/>
            <person name="De Benedictis P."/>
            <person name="Joannis T."/>
            <person name="Lombin L.H."/>
            <person name="Cattoli G."/>
        </authorList>
    </citation>
    <scope>NUCLEOTIDE SEQUENCE [LARGE SCALE GENOMIC DNA]</scope>
    <source>
        <strain evidence="7 8">IMI 309357</strain>
    </source>
</reference>
<feature type="transmembrane region" description="Helical" evidence="6">
    <location>
        <begin position="134"/>
        <end position="154"/>
    </location>
</feature>
<organism evidence="7 8">
    <name type="scientific">Colletotrichum orchidophilum</name>
    <dbReference type="NCBI Taxonomy" id="1209926"/>
    <lineage>
        <taxon>Eukaryota</taxon>
        <taxon>Fungi</taxon>
        <taxon>Dikarya</taxon>
        <taxon>Ascomycota</taxon>
        <taxon>Pezizomycotina</taxon>
        <taxon>Sordariomycetes</taxon>
        <taxon>Hypocreomycetidae</taxon>
        <taxon>Glomerellales</taxon>
        <taxon>Glomerellaceae</taxon>
        <taxon>Colletotrichum</taxon>
    </lineage>
</organism>